<evidence type="ECO:0000256" key="3">
    <source>
        <dbReference type="ARBA" id="ARBA00044493"/>
    </source>
</evidence>
<feature type="compositionally biased region" description="Low complexity" evidence="6">
    <location>
        <begin position="585"/>
        <end position="609"/>
    </location>
</feature>
<organism evidence="7 8">
    <name type="scientific">Cephalotrichum gorgonifer</name>
    <dbReference type="NCBI Taxonomy" id="2041049"/>
    <lineage>
        <taxon>Eukaryota</taxon>
        <taxon>Fungi</taxon>
        <taxon>Dikarya</taxon>
        <taxon>Ascomycota</taxon>
        <taxon>Pezizomycotina</taxon>
        <taxon>Sordariomycetes</taxon>
        <taxon>Hypocreomycetidae</taxon>
        <taxon>Microascales</taxon>
        <taxon>Microascaceae</taxon>
        <taxon>Cephalotrichum</taxon>
    </lineage>
</organism>
<keyword evidence="2" id="KW-0677">Repeat</keyword>
<dbReference type="Pfam" id="PF13812">
    <property type="entry name" value="PPR_3"/>
    <property type="match status" value="1"/>
</dbReference>
<dbReference type="Gene3D" id="1.25.40.10">
    <property type="entry name" value="Tetratricopeptide repeat domain"/>
    <property type="match status" value="2"/>
</dbReference>
<evidence type="ECO:0000256" key="1">
    <source>
        <dbReference type="ARBA" id="ARBA00006192"/>
    </source>
</evidence>
<comment type="caution">
    <text evidence="7">The sequence shown here is derived from an EMBL/GenBank/DDBJ whole genome shotgun (WGS) entry which is preliminary data.</text>
</comment>
<dbReference type="PANTHER" id="PTHR47447">
    <property type="entry name" value="OS03G0856100 PROTEIN"/>
    <property type="match status" value="1"/>
</dbReference>
<keyword evidence="8" id="KW-1185">Reference proteome</keyword>
<feature type="region of interest" description="Disordered" evidence="6">
    <location>
        <begin position="713"/>
        <end position="732"/>
    </location>
</feature>
<feature type="compositionally biased region" description="Basic and acidic residues" evidence="6">
    <location>
        <begin position="716"/>
        <end position="726"/>
    </location>
</feature>
<dbReference type="AlphaFoldDB" id="A0AAE8SZ58"/>
<comment type="subunit">
    <text evidence="4">Binds to mitochondrial small subunit 15S rRNA.</text>
</comment>
<evidence type="ECO:0000313" key="8">
    <source>
        <dbReference type="Proteomes" id="UP001187682"/>
    </source>
</evidence>
<name>A0AAE8SZ58_9PEZI</name>
<dbReference type="Proteomes" id="UP001187682">
    <property type="component" value="Unassembled WGS sequence"/>
</dbReference>
<evidence type="ECO:0000256" key="4">
    <source>
        <dbReference type="ARBA" id="ARBA00044511"/>
    </source>
</evidence>
<dbReference type="PROSITE" id="PS51375">
    <property type="entry name" value="PPR"/>
    <property type="match status" value="3"/>
</dbReference>
<reference evidence="7" key="1">
    <citation type="submission" date="2018-03" db="EMBL/GenBank/DDBJ databases">
        <authorList>
            <person name="Guldener U."/>
        </authorList>
    </citation>
    <scope>NUCLEOTIDE SEQUENCE</scope>
</reference>
<dbReference type="InterPro" id="IPR002885">
    <property type="entry name" value="PPR_rpt"/>
</dbReference>
<evidence type="ECO:0000313" key="7">
    <source>
        <dbReference type="EMBL" id="SPO06601.1"/>
    </source>
</evidence>
<feature type="repeat" description="PPR" evidence="5">
    <location>
        <begin position="657"/>
        <end position="691"/>
    </location>
</feature>
<feature type="region of interest" description="Disordered" evidence="6">
    <location>
        <begin position="579"/>
        <end position="619"/>
    </location>
</feature>
<feature type="repeat" description="PPR" evidence="5">
    <location>
        <begin position="622"/>
        <end position="656"/>
    </location>
</feature>
<sequence length="732" mass="81650">MRLHKHRNLRPYSLTVSTLQHSPRADTRFATAEPPLGATCTTYLPREARGPESKRYLYAARNGLSRAATDELRTYTPPRTKIWDPDDWSSEGGWKKGLREVSSGNWHYHSPSTPIPALLRCQTVEEARRIWGELDAEAAKNTWAPVMLSLLASDTRQACLFLQASFPLSQPPLYALSDSIAHIYTYIETIPMLQRKPIADHLCDAVIYLLREHPARQKILGTRDIFKLQKVICPKRLVELYDELGRAEVHLSSYTLMHIASSLSREPGLKRRALEVMAVGLARIEDQPCDSEQAELRRRRWASVFTTILTSTPLSMTSHDVISPHEIWDFAIQNGITPNTIQLTALVQSLCAMGHIDSAWQAFDMFIQRGMPVDLKLSSTLLQGSKLSGSVPHILRALALIAEAQEVDARVGNNILHLVLSLAISEQSKGILPSFPLMAKIYSRMFASEPLDAIIPERLRGVVADDAALEDMILVPGFVSSLDKMFSGQRESLLQPTPVTLEIMVLSWICSLKREFKSPALTAFYGHYRGMLQERHPVAAEMVKTRNSIIHDMIIKAMSSSPAHLRAALEVISDMLHDNDHAPEESSNPPSDPASSASASSSPPDASRAADAKGGPVHPRPSEWTWNILLDAWMKHHKQDNVGRIVSLMKRHGVEPSLVTWNTILSRSARAKNTKLAVRSAQKIREGGFEPNEWTVRAFSRLVEKEMFLNEMQGKGADEGKGGEGRGKRRGL</sequence>
<evidence type="ECO:0000256" key="5">
    <source>
        <dbReference type="PROSITE-ProRule" id="PRU00708"/>
    </source>
</evidence>
<evidence type="ECO:0000256" key="6">
    <source>
        <dbReference type="SAM" id="MobiDB-lite"/>
    </source>
</evidence>
<comment type="similarity">
    <text evidence="1">Belongs to the CCM1 family.</text>
</comment>
<dbReference type="EMBL" id="ONZQ02000016">
    <property type="protein sequence ID" value="SPO06601.1"/>
    <property type="molecule type" value="Genomic_DNA"/>
</dbReference>
<dbReference type="InterPro" id="IPR011990">
    <property type="entry name" value="TPR-like_helical_dom_sf"/>
</dbReference>
<evidence type="ECO:0000256" key="2">
    <source>
        <dbReference type="ARBA" id="ARBA00022737"/>
    </source>
</evidence>
<dbReference type="PANTHER" id="PTHR47447:SF21">
    <property type="entry name" value="PENTACOTRIPEPTIDE-REPEAT REGION OF PRORP DOMAIN-CONTAINING PROTEIN"/>
    <property type="match status" value="1"/>
</dbReference>
<accession>A0AAE8SZ58</accession>
<gene>
    <name evidence="7" type="ORF">DNG_09291</name>
</gene>
<comment type="function">
    <text evidence="3">Regulates mitochondrial small subunit maturation by controlling 15S rRNA 5'-end processing. Localizes to the 5' precursor of the 15S rRNA in a position that is subsequently occupied by mS47 in the mature yeast mtSSU. Uses structure and sequence-specific RNA recognition, binding to a single-stranded region of the precursor and specifically recognizing bases -6 to -1. The exchange of Ccm1 for mS47 is coupled to the irreversible removal of precursor rRNA that is accompanied by conformational changes of the mitoribosomal proteins uS5m and mS26. These conformational changes signal completion of 5'-end rRNA processing through protection of the mature 5'-end of the 15S rRNA and stabilization of mS47. The removal of the 5' precursor together with the dissociation of Ccm1 may be catalyzed by the 5'-3' exoribonuclease Pet127. Involved in the specific removal of group I introns in mitochondrial encoded transcripts.</text>
</comment>
<proteinExistence type="inferred from homology"/>
<feature type="repeat" description="PPR" evidence="5">
    <location>
        <begin position="339"/>
        <end position="373"/>
    </location>
</feature>
<protein>
    <submittedName>
        <fullName evidence="7">Uncharacterized protein</fullName>
    </submittedName>
</protein>